<dbReference type="EMBL" id="CP029193">
    <property type="protein sequence ID" value="QES29168.1"/>
    <property type="molecule type" value="Genomic_DNA"/>
</dbReference>
<name>A0A5P2BHH4_STRVZ</name>
<dbReference type="Proteomes" id="UP000323046">
    <property type="component" value="Chromosome"/>
</dbReference>
<dbReference type="RefSeq" id="WP_150171651.1">
    <property type="nucleotide sequence ID" value="NZ_CP029193.1"/>
</dbReference>
<dbReference type="OrthoDB" id="4259298at2"/>
<reference evidence="1 2" key="1">
    <citation type="submission" date="2018-05" db="EMBL/GenBank/DDBJ databases">
        <title>Streptomyces venezuelae.</title>
        <authorList>
            <person name="Kim W."/>
            <person name="Lee N."/>
            <person name="Cho B.-K."/>
        </authorList>
    </citation>
    <scope>NUCLEOTIDE SEQUENCE [LARGE SCALE GENOMIC DNA]</scope>
    <source>
        <strain evidence="1 2">ATCC 14583</strain>
    </source>
</reference>
<proteinExistence type="predicted"/>
<organism evidence="1 2">
    <name type="scientific">Streptomyces venezuelae</name>
    <dbReference type="NCBI Taxonomy" id="54571"/>
    <lineage>
        <taxon>Bacteria</taxon>
        <taxon>Bacillati</taxon>
        <taxon>Actinomycetota</taxon>
        <taxon>Actinomycetes</taxon>
        <taxon>Kitasatosporales</taxon>
        <taxon>Streptomycetaceae</taxon>
        <taxon>Streptomyces</taxon>
    </lineage>
</organism>
<evidence type="ECO:0000313" key="2">
    <source>
        <dbReference type="Proteomes" id="UP000323046"/>
    </source>
</evidence>
<keyword evidence="2" id="KW-1185">Reference proteome</keyword>
<evidence type="ECO:0000313" key="1">
    <source>
        <dbReference type="EMBL" id="QES29168.1"/>
    </source>
</evidence>
<sequence length="73" mass="8454">MTTRCDLPGRPGPRLQAIWAALDGAERKAFERHLMNDTAAEDLVWILDRYGHRVSASTIRTYRRRLRQEANDS</sequence>
<accession>A0A5P2BHH4</accession>
<gene>
    <name evidence="1" type="ORF">DEJ47_24475</name>
</gene>
<protein>
    <submittedName>
        <fullName evidence="1">Uncharacterized protein</fullName>
    </submittedName>
</protein>
<dbReference type="AlphaFoldDB" id="A0A5P2BHH4"/>